<sequence>MKLTRIGDIAEFINGYAFKSEHWGSTGKKIIRIQNLTDPSKPYNFTAYDIPEKYIVKDGDMLVSWSATIDIFEWHNEPAYLNQHIFKVVFDHKKVDKYYFRFALKQTIDSLTKFAQGSTMKHIVKGDFEKHKIPLPDLVEQQKIAYILSKAEALIQKRKDTINGLDELLKYTFLDMFGDPVKNPKGWEKGGMVEVITSIKSGTSYAGAENKELEQNELGVLKISAVTDGVFKPKEFKAVSIDLITKQIIKCQKGMFLMSRANTKELVAACCIVPKDYPFLFLPDKLWSLSVNEQRANKIFLNALFKIESFRNVIREKASGGHESMLNISMMKFLGLKLPIPPLLFQTQFAETVAKIEALKAKQEASLRELEQLYQSLMQRAFKGELDLDKVEIEDVYKGFEYFDGGFVTFDDAKPALDKIREKFETLPAIKSKDKKLIEKIKKLDLDKVQLGRIPFDKDYAIYRVLYHRFEHYQSVPFLTIYDWLLTDFVDLDYNKIKDFVFRELNEEAPIFEQIFIFNEDEKKYRTELKLLL</sequence>
<dbReference type="EMBL" id="JACIBY010000004">
    <property type="protein sequence ID" value="MBB3838175.1"/>
    <property type="molecule type" value="Genomic_DNA"/>
</dbReference>
<dbReference type="EC" id="3.1.21.3" evidence="6"/>
<evidence type="ECO:0000256" key="4">
    <source>
        <dbReference type="SAM" id="Coils"/>
    </source>
</evidence>
<dbReference type="GO" id="GO:0009307">
    <property type="term" value="P:DNA restriction-modification system"/>
    <property type="evidence" value="ECO:0007669"/>
    <property type="project" value="UniProtKB-KW"/>
</dbReference>
<reference evidence="6 7" key="1">
    <citation type="submission" date="2020-08" db="EMBL/GenBank/DDBJ databases">
        <title>Genomic Encyclopedia of Type Strains, Phase IV (KMG-IV): sequencing the most valuable type-strain genomes for metagenomic binning, comparative biology and taxonomic classification.</title>
        <authorList>
            <person name="Goeker M."/>
        </authorList>
    </citation>
    <scope>NUCLEOTIDE SEQUENCE [LARGE SCALE GENOMIC DNA]</scope>
    <source>
        <strain evidence="6 7">DSM 17976</strain>
    </source>
</reference>
<proteinExistence type="inferred from homology"/>
<gene>
    <name evidence="6" type="ORF">FHS57_002180</name>
</gene>
<keyword evidence="6" id="KW-0378">Hydrolase</keyword>
<dbReference type="GO" id="GO:0009035">
    <property type="term" value="F:type I site-specific deoxyribonuclease activity"/>
    <property type="evidence" value="ECO:0007669"/>
    <property type="project" value="UniProtKB-EC"/>
</dbReference>
<organism evidence="6 7">
    <name type="scientific">Runella defluvii</name>
    <dbReference type="NCBI Taxonomy" id="370973"/>
    <lineage>
        <taxon>Bacteria</taxon>
        <taxon>Pseudomonadati</taxon>
        <taxon>Bacteroidota</taxon>
        <taxon>Cytophagia</taxon>
        <taxon>Cytophagales</taxon>
        <taxon>Spirosomataceae</taxon>
        <taxon>Runella</taxon>
    </lineage>
</organism>
<evidence type="ECO:0000256" key="2">
    <source>
        <dbReference type="ARBA" id="ARBA00022747"/>
    </source>
</evidence>
<dbReference type="PANTHER" id="PTHR30408">
    <property type="entry name" value="TYPE-1 RESTRICTION ENZYME ECOKI SPECIFICITY PROTEIN"/>
    <property type="match status" value="1"/>
</dbReference>
<dbReference type="CDD" id="cd17254">
    <property type="entry name" value="RMtype1_S_FclI-TRD1-CR1_like"/>
    <property type="match status" value="1"/>
</dbReference>
<name>A0A7W5ZJA0_9BACT</name>
<dbReference type="Gene3D" id="3.90.220.20">
    <property type="entry name" value="DNA methylase specificity domains"/>
    <property type="match status" value="2"/>
</dbReference>
<dbReference type="SUPFAM" id="SSF116734">
    <property type="entry name" value="DNA methylase specificity domain"/>
    <property type="match status" value="2"/>
</dbReference>
<accession>A0A7W5ZJA0</accession>
<dbReference type="Pfam" id="PF01420">
    <property type="entry name" value="Methylase_S"/>
    <property type="match status" value="1"/>
</dbReference>
<keyword evidence="2" id="KW-0680">Restriction system</keyword>
<dbReference type="RefSeq" id="WP_183973374.1">
    <property type="nucleotide sequence ID" value="NZ_JACIBY010000004.1"/>
</dbReference>
<comment type="caution">
    <text evidence="6">The sequence shown here is derived from an EMBL/GenBank/DDBJ whole genome shotgun (WGS) entry which is preliminary data.</text>
</comment>
<evidence type="ECO:0000259" key="5">
    <source>
        <dbReference type="Pfam" id="PF01420"/>
    </source>
</evidence>
<dbReference type="InterPro" id="IPR044946">
    <property type="entry name" value="Restrct_endonuc_typeI_TRD_sf"/>
</dbReference>
<dbReference type="InterPro" id="IPR052021">
    <property type="entry name" value="Type-I_RS_S_subunit"/>
</dbReference>
<evidence type="ECO:0000313" key="6">
    <source>
        <dbReference type="EMBL" id="MBB3838175.1"/>
    </source>
</evidence>
<dbReference type="GO" id="GO:0003677">
    <property type="term" value="F:DNA binding"/>
    <property type="evidence" value="ECO:0007669"/>
    <property type="project" value="UniProtKB-KW"/>
</dbReference>
<protein>
    <submittedName>
        <fullName evidence="6">Type I restriction enzyme S subunit</fullName>
        <ecNumber evidence="6">3.1.21.3</ecNumber>
    </submittedName>
</protein>
<dbReference type="InterPro" id="IPR000055">
    <property type="entry name" value="Restrct_endonuc_typeI_TRD"/>
</dbReference>
<evidence type="ECO:0000256" key="1">
    <source>
        <dbReference type="ARBA" id="ARBA00010923"/>
    </source>
</evidence>
<evidence type="ECO:0000313" key="7">
    <source>
        <dbReference type="Proteomes" id="UP000541352"/>
    </source>
</evidence>
<feature type="coiled-coil region" evidence="4">
    <location>
        <begin position="353"/>
        <end position="380"/>
    </location>
</feature>
<evidence type="ECO:0000256" key="3">
    <source>
        <dbReference type="ARBA" id="ARBA00023125"/>
    </source>
</evidence>
<dbReference type="Proteomes" id="UP000541352">
    <property type="component" value="Unassembled WGS sequence"/>
</dbReference>
<keyword evidence="4" id="KW-0175">Coiled coil</keyword>
<dbReference type="PANTHER" id="PTHR30408:SF12">
    <property type="entry name" value="TYPE I RESTRICTION ENZYME MJAVIII SPECIFICITY SUBUNIT"/>
    <property type="match status" value="1"/>
</dbReference>
<keyword evidence="7" id="KW-1185">Reference proteome</keyword>
<keyword evidence="3" id="KW-0238">DNA-binding</keyword>
<comment type="similarity">
    <text evidence="1">Belongs to the type-I restriction system S methylase family.</text>
</comment>
<dbReference type="AlphaFoldDB" id="A0A7W5ZJA0"/>
<feature type="domain" description="Type I restriction modification DNA specificity" evidence="5">
    <location>
        <begin position="4"/>
        <end position="162"/>
    </location>
</feature>